<comment type="caution">
    <text evidence="2">The sequence shown here is derived from an EMBL/GenBank/DDBJ whole genome shotgun (WGS) entry which is preliminary data.</text>
</comment>
<feature type="region of interest" description="Disordered" evidence="1">
    <location>
        <begin position="1"/>
        <end position="36"/>
    </location>
</feature>
<gene>
    <name evidence="2" type="ORF">BGAL_0274g00060</name>
</gene>
<protein>
    <submittedName>
        <fullName evidence="2">Uncharacterized protein</fullName>
    </submittedName>
</protein>
<dbReference type="Proteomes" id="UP000308671">
    <property type="component" value="Unassembled WGS sequence"/>
</dbReference>
<keyword evidence="3" id="KW-1185">Reference proteome</keyword>
<organism evidence="2 3">
    <name type="scientific">Botrytis galanthina</name>
    <dbReference type="NCBI Taxonomy" id="278940"/>
    <lineage>
        <taxon>Eukaryota</taxon>
        <taxon>Fungi</taxon>
        <taxon>Dikarya</taxon>
        <taxon>Ascomycota</taxon>
        <taxon>Pezizomycotina</taxon>
        <taxon>Leotiomycetes</taxon>
        <taxon>Helotiales</taxon>
        <taxon>Sclerotiniaceae</taxon>
        <taxon>Botrytis</taxon>
    </lineage>
</organism>
<sequence length="361" mass="41748">MSKQAGDSPISRGISGGVKSKQRRDTTKESTQNNTANNNSVWLLEEINALCKILKSSTRQSRKKKGAYWTSVTEEFNRRFKGRLQEKGSLKKDGKGKLLEDRYAPKRSSNSIQNLCQTELWLKSFIEPYKNGKKNPDSVMDEESIQVEVFQRDQSPPRMFKWKGIRYIDNNDRTEAQVRTQDERKTIIEYISLINEPKQDNPGHFKLGRVLFEYKPKVDWTARNSVMMLNEWRKTMLLRTSGDPLEVRAKELSLTCPWTSDEKFKLGNIIIKHMNEPSIRDGDVSGVDFSSVTKELNNTLGMYRTKKQIRKLVAGNDPRELKNDYMIEQKERKRAIEATNATAAYAFSAKRLRISSFDDDQ</sequence>
<evidence type="ECO:0000256" key="1">
    <source>
        <dbReference type="SAM" id="MobiDB-lite"/>
    </source>
</evidence>
<name>A0A4S8QVN4_9HELO</name>
<dbReference type="EMBL" id="PQXL01000274">
    <property type="protein sequence ID" value="THV48002.1"/>
    <property type="molecule type" value="Genomic_DNA"/>
</dbReference>
<dbReference type="OrthoDB" id="3556259at2759"/>
<accession>A0A4S8QVN4</accession>
<proteinExistence type="predicted"/>
<dbReference type="AlphaFoldDB" id="A0A4S8QVN4"/>
<evidence type="ECO:0000313" key="2">
    <source>
        <dbReference type="EMBL" id="THV48002.1"/>
    </source>
</evidence>
<reference evidence="2 3" key="1">
    <citation type="submission" date="2017-12" db="EMBL/GenBank/DDBJ databases">
        <title>Comparative genomics of Botrytis spp.</title>
        <authorList>
            <person name="Valero-Jimenez C.A."/>
            <person name="Tapia P."/>
            <person name="Veloso J."/>
            <person name="Silva-Moreno E."/>
            <person name="Staats M."/>
            <person name="Valdes J.H."/>
            <person name="Van Kan J.A.L."/>
        </authorList>
    </citation>
    <scope>NUCLEOTIDE SEQUENCE [LARGE SCALE GENOMIC DNA]</scope>
    <source>
        <strain evidence="2 3">MUCL435</strain>
    </source>
</reference>
<evidence type="ECO:0000313" key="3">
    <source>
        <dbReference type="Proteomes" id="UP000308671"/>
    </source>
</evidence>